<evidence type="ECO:0000313" key="10">
    <source>
        <dbReference type="EMBL" id="CAB4914136.1"/>
    </source>
</evidence>
<organism evidence="10">
    <name type="scientific">freshwater metagenome</name>
    <dbReference type="NCBI Taxonomy" id="449393"/>
    <lineage>
        <taxon>unclassified sequences</taxon>
        <taxon>metagenomes</taxon>
        <taxon>ecological metagenomes</taxon>
    </lineage>
</organism>
<sequence>MIASLFHAIGDVTSSRAMYESAIRFGVVLAFAAIGEWVAERSGTLNISIQAMMIGGAYTSAVTWSSCHNVPVALIAGIVAGVVVALVQAHLSHQLAIDQFVVGLTLNLFVLGLALFLDSRWSAITQVVKPTRVPLLARLPLVGTALFGQPWPMYLVVPIVPLAWWLVFRTRWGLEVRSVGDNPQSADVSGIHVNKRRRQAILFAGATSGLGGGVLVLGQISINGYENGHVGLKGIIAIAAVIFGGWTLRGTVVGCLVFGYFFALQQTLPVLGYRVNAQLSATLPYAVALFFTAVFATRTRQPRALAQPFVRGLT</sequence>
<evidence type="ECO:0000313" key="9">
    <source>
        <dbReference type="EMBL" id="CAB4852341.1"/>
    </source>
</evidence>
<dbReference type="Pfam" id="PF02653">
    <property type="entry name" value="BPD_transp_2"/>
    <property type="match status" value="1"/>
</dbReference>
<feature type="transmembrane region" description="Helical" evidence="6">
    <location>
        <begin position="151"/>
        <end position="168"/>
    </location>
</feature>
<feature type="transmembrane region" description="Helical" evidence="6">
    <location>
        <begin position="70"/>
        <end position="88"/>
    </location>
</feature>
<evidence type="ECO:0000256" key="6">
    <source>
        <dbReference type="SAM" id="Phobius"/>
    </source>
</evidence>
<dbReference type="GO" id="GO:0022857">
    <property type="term" value="F:transmembrane transporter activity"/>
    <property type="evidence" value="ECO:0007669"/>
    <property type="project" value="InterPro"/>
</dbReference>
<evidence type="ECO:0000256" key="5">
    <source>
        <dbReference type="ARBA" id="ARBA00023136"/>
    </source>
</evidence>
<dbReference type="EMBL" id="CAFBOL010000159">
    <property type="protein sequence ID" value="CAB5019746.1"/>
    <property type="molecule type" value="Genomic_DNA"/>
</dbReference>
<dbReference type="AlphaFoldDB" id="A0A6J7H546"/>
<feature type="transmembrane region" description="Helical" evidence="6">
    <location>
        <begin position="275"/>
        <end position="296"/>
    </location>
</feature>
<reference evidence="10" key="1">
    <citation type="submission" date="2020-05" db="EMBL/GenBank/DDBJ databases">
        <authorList>
            <person name="Chiriac C."/>
            <person name="Salcher M."/>
            <person name="Ghai R."/>
            <person name="Kavagutti S V."/>
        </authorList>
    </citation>
    <scope>NUCLEOTIDE SEQUENCE</scope>
</reference>
<feature type="transmembrane region" description="Helical" evidence="6">
    <location>
        <begin position="234"/>
        <end position="263"/>
    </location>
</feature>
<keyword evidence="5 6" id="KW-0472">Membrane</keyword>
<dbReference type="InterPro" id="IPR001851">
    <property type="entry name" value="ABC_transp_permease"/>
</dbReference>
<dbReference type="EMBL" id="CAEZYF010000004">
    <property type="protein sequence ID" value="CAB4713559.1"/>
    <property type="molecule type" value="Genomic_DNA"/>
</dbReference>
<protein>
    <submittedName>
        <fullName evidence="10">Unannotated protein</fullName>
    </submittedName>
</protein>
<feature type="transmembrane region" description="Helical" evidence="6">
    <location>
        <begin position="21"/>
        <end position="38"/>
    </location>
</feature>
<evidence type="ECO:0000256" key="2">
    <source>
        <dbReference type="ARBA" id="ARBA00022475"/>
    </source>
</evidence>
<proteinExistence type="predicted"/>
<evidence type="ECO:0000256" key="3">
    <source>
        <dbReference type="ARBA" id="ARBA00022692"/>
    </source>
</evidence>
<evidence type="ECO:0000256" key="1">
    <source>
        <dbReference type="ARBA" id="ARBA00004651"/>
    </source>
</evidence>
<evidence type="ECO:0000313" key="8">
    <source>
        <dbReference type="EMBL" id="CAB4713559.1"/>
    </source>
</evidence>
<evidence type="ECO:0000256" key="4">
    <source>
        <dbReference type="ARBA" id="ARBA00022989"/>
    </source>
</evidence>
<evidence type="ECO:0000313" key="7">
    <source>
        <dbReference type="EMBL" id="CAB4362388.1"/>
    </source>
</evidence>
<feature type="transmembrane region" description="Helical" evidence="6">
    <location>
        <begin position="100"/>
        <end position="117"/>
    </location>
</feature>
<dbReference type="EMBL" id="CAESGF010000001">
    <property type="protein sequence ID" value="CAB4362388.1"/>
    <property type="molecule type" value="Genomic_DNA"/>
</dbReference>
<dbReference type="EMBL" id="CAFBMT010000002">
    <property type="protein sequence ID" value="CAB4914136.1"/>
    <property type="molecule type" value="Genomic_DNA"/>
</dbReference>
<evidence type="ECO:0000313" key="11">
    <source>
        <dbReference type="EMBL" id="CAB5019746.1"/>
    </source>
</evidence>
<keyword evidence="3 6" id="KW-0812">Transmembrane</keyword>
<keyword evidence="4 6" id="KW-1133">Transmembrane helix</keyword>
<accession>A0A6J7H546</accession>
<keyword evidence="2" id="KW-1003">Cell membrane</keyword>
<dbReference type="PANTHER" id="PTHR43370:SF1">
    <property type="entry name" value="GUANOSINE ABC TRANSPORTER PERMEASE PROTEIN NUPQ"/>
    <property type="match status" value="1"/>
</dbReference>
<dbReference type="GO" id="GO:0005886">
    <property type="term" value="C:plasma membrane"/>
    <property type="evidence" value="ECO:0007669"/>
    <property type="project" value="UniProtKB-SubCell"/>
</dbReference>
<comment type="subcellular location">
    <subcellularLocation>
        <location evidence="1">Cell membrane</location>
        <topology evidence="1">Multi-pass membrane protein</topology>
    </subcellularLocation>
</comment>
<dbReference type="PANTHER" id="PTHR43370">
    <property type="entry name" value="SUGAR ABC TRANSPORTER INTEGRAL MEMBRANE PROTEIN-RELATED"/>
    <property type="match status" value="1"/>
</dbReference>
<feature type="transmembrane region" description="Helical" evidence="6">
    <location>
        <begin position="200"/>
        <end position="222"/>
    </location>
</feature>
<dbReference type="EMBL" id="CAFBIY010000124">
    <property type="protein sequence ID" value="CAB4852341.1"/>
    <property type="molecule type" value="Genomic_DNA"/>
</dbReference>
<name>A0A6J7H546_9ZZZZ</name>
<gene>
    <name evidence="8" type="ORF">UFOPK2656_00830</name>
    <name evidence="9" type="ORF">UFOPK3267_02027</name>
    <name evidence="10" type="ORF">UFOPK3651_00413</name>
    <name evidence="11" type="ORF">UFOPK3931_03281</name>
    <name evidence="7" type="ORF">UFOPK4189_00162</name>
</gene>
<dbReference type="CDD" id="cd06580">
    <property type="entry name" value="TM_PBP1_transp_TpRbsC_like"/>
    <property type="match status" value="1"/>
</dbReference>